<accession>A0A1I1FZK4</accession>
<dbReference type="AlphaFoldDB" id="A0A1I1FZK4"/>
<dbReference type="EMBL" id="FOLB01000003">
    <property type="protein sequence ID" value="SFC02493.1"/>
    <property type="molecule type" value="Genomic_DNA"/>
</dbReference>
<dbReference type="RefSeq" id="WP_091121083.1">
    <property type="nucleotide sequence ID" value="NZ_FOLB01000003.1"/>
</dbReference>
<keyword evidence="3" id="KW-1185">Reference proteome</keyword>
<keyword evidence="1" id="KW-0812">Transmembrane</keyword>
<gene>
    <name evidence="2" type="ORF">SAMN04487968_103116</name>
</gene>
<evidence type="ECO:0008006" key="4">
    <source>
        <dbReference type="Google" id="ProtNLM"/>
    </source>
</evidence>
<organism evidence="2 3">
    <name type="scientific">Nocardioides terrae</name>
    <dbReference type="NCBI Taxonomy" id="574651"/>
    <lineage>
        <taxon>Bacteria</taxon>
        <taxon>Bacillati</taxon>
        <taxon>Actinomycetota</taxon>
        <taxon>Actinomycetes</taxon>
        <taxon>Propionibacteriales</taxon>
        <taxon>Nocardioidaceae</taxon>
        <taxon>Nocardioides</taxon>
    </lineage>
</organism>
<evidence type="ECO:0000313" key="3">
    <source>
        <dbReference type="Proteomes" id="UP000198832"/>
    </source>
</evidence>
<name>A0A1I1FZK4_9ACTN</name>
<dbReference type="OrthoDB" id="153031at2"/>
<dbReference type="Proteomes" id="UP000198832">
    <property type="component" value="Unassembled WGS sequence"/>
</dbReference>
<sequence length="297" mass="31908">MRGVVGRLLLVVGVFAVVAGGVAIFWGKDAAYRIPMDTDSFTRLTGEASGALAKSDTPVPVTYVVHTQVDPKRSNDDVIAMEQTSCMATTSDYCIDAKGTFVLAGDDEAVVNIGHNKFALDRRTGLPVQDQGKYVSDAELVKDYQGFVVKLPFNTEKKDYDYWDSTVGKAVSAHYAGTRTIDGLKTYRFDVTVPSQTAEIAADTQGTYAATQSVWVDPVTGAFVDQKATQTVALLDGTKLLDVDVSYTDGTVKENVSTAKSNGRSLWVVGTGLRIIAPIVGLLLIVGGVLLVRRRRA</sequence>
<protein>
    <recommendedName>
        <fullName evidence="4">DUF3068 domain-containing protein</fullName>
    </recommendedName>
</protein>
<dbReference type="Pfam" id="PF11271">
    <property type="entry name" value="PorA"/>
    <property type="match status" value="1"/>
</dbReference>
<dbReference type="STRING" id="574651.SAMN04487968_103116"/>
<keyword evidence="1" id="KW-0472">Membrane</keyword>
<dbReference type="InterPro" id="IPR021424">
    <property type="entry name" value="PorA"/>
</dbReference>
<evidence type="ECO:0000256" key="1">
    <source>
        <dbReference type="SAM" id="Phobius"/>
    </source>
</evidence>
<feature type="transmembrane region" description="Helical" evidence="1">
    <location>
        <begin position="266"/>
        <end position="292"/>
    </location>
</feature>
<evidence type="ECO:0000313" key="2">
    <source>
        <dbReference type="EMBL" id="SFC02493.1"/>
    </source>
</evidence>
<reference evidence="2 3" key="1">
    <citation type="submission" date="2016-10" db="EMBL/GenBank/DDBJ databases">
        <authorList>
            <person name="de Groot N.N."/>
        </authorList>
    </citation>
    <scope>NUCLEOTIDE SEQUENCE [LARGE SCALE GENOMIC DNA]</scope>
    <source>
        <strain evidence="2 3">CGMCC 1.7056</strain>
    </source>
</reference>
<keyword evidence="1" id="KW-1133">Transmembrane helix</keyword>
<proteinExistence type="predicted"/>